<dbReference type="Gene3D" id="3.40.50.620">
    <property type="entry name" value="HUPs"/>
    <property type="match status" value="2"/>
</dbReference>
<protein>
    <submittedName>
        <fullName evidence="3">Universal stress protein</fullName>
    </submittedName>
</protein>
<sequence>MLRPITVGLDGSPESLAAADWAAREAQRRGLPLHLVNAWIWQPHDVPVAEDLKAQKRWALSVLRESEQDLRTGYPQLTIDTEQVSEPATEVLLGRAEKAEMLVLGSSGHGAVAGFLLGSVGQHVLAKAKHPVVMVRANTRSAAEGDSGEVVVGLQDLGSQAGPLLEFAFRAAAARGATLRAVHAWDLPPLYGRGPEAGQAAVKPGALAEQQEKALSDALQPWREKFPQVTVVETVDLAFASGVVLQAAAHAGLVVVGRRVHRPALGMRIGPVAHAVLHHVAAPVVIVPHD</sequence>
<dbReference type="SUPFAM" id="SSF52402">
    <property type="entry name" value="Adenine nucleotide alpha hydrolases-like"/>
    <property type="match status" value="2"/>
</dbReference>
<dbReference type="PRINTS" id="PR01438">
    <property type="entry name" value="UNVRSLSTRESS"/>
</dbReference>
<evidence type="ECO:0000256" key="1">
    <source>
        <dbReference type="ARBA" id="ARBA00008791"/>
    </source>
</evidence>
<feature type="domain" description="UspA" evidence="2">
    <location>
        <begin position="156"/>
        <end position="288"/>
    </location>
</feature>
<evidence type="ECO:0000313" key="4">
    <source>
        <dbReference type="Proteomes" id="UP001340816"/>
    </source>
</evidence>
<dbReference type="Proteomes" id="UP001340816">
    <property type="component" value="Chromosome"/>
</dbReference>
<dbReference type="InterPro" id="IPR014729">
    <property type="entry name" value="Rossmann-like_a/b/a_fold"/>
</dbReference>
<organism evidence="3 4">
    <name type="scientific">Streptomyces phaeochromogenes</name>
    <dbReference type="NCBI Taxonomy" id="1923"/>
    <lineage>
        <taxon>Bacteria</taxon>
        <taxon>Bacillati</taxon>
        <taxon>Actinomycetota</taxon>
        <taxon>Actinomycetes</taxon>
        <taxon>Kitasatosporales</taxon>
        <taxon>Streptomycetaceae</taxon>
        <taxon>Streptomyces</taxon>
        <taxon>Streptomyces phaeochromogenes group</taxon>
    </lineage>
</organism>
<gene>
    <name evidence="3" type="ORF">OHB35_48895</name>
</gene>
<evidence type="ECO:0000259" key="2">
    <source>
        <dbReference type="Pfam" id="PF00582"/>
    </source>
</evidence>
<evidence type="ECO:0000313" key="3">
    <source>
        <dbReference type="EMBL" id="WSD20536.1"/>
    </source>
</evidence>
<dbReference type="InterPro" id="IPR006016">
    <property type="entry name" value="UspA"/>
</dbReference>
<reference evidence="3 4" key="1">
    <citation type="submission" date="2022-10" db="EMBL/GenBank/DDBJ databases">
        <title>The complete genomes of actinobacterial strains from the NBC collection.</title>
        <authorList>
            <person name="Joergensen T.S."/>
            <person name="Alvarez Arevalo M."/>
            <person name="Sterndorff E.B."/>
            <person name="Faurdal D."/>
            <person name="Vuksanovic O."/>
            <person name="Mourched A.-S."/>
            <person name="Charusanti P."/>
            <person name="Shaw S."/>
            <person name="Blin K."/>
            <person name="Weber T."/>
        </authorList>
    </citation>
    <scope>NUCLEOTIDE SEQUENCE [LARGE SCALE GENOMIC DNA]</scope>
    <source>
        <strain evidence="3 4">NBC 01752</strain>
    </source>
</reference>
<dbReference type="InterPro" id="IPR006015">
    <property type="entry name" value="Universal_stress_UspA"/>
</dbReference>
<comment type="similarity">
    <text evidence="1">Belongs to the universal stress protein A family.</text>
</comment>
<dbReference type="Pfam" id="PF00582">
    <property type="entry name" value="Usp"/>
    <property type="match status" value="2"/>
</dbReference>
<dbReference type="PANTHER" id="PTHR46268:SF6">
    <property type="entry name" value="UNIVERSAL STRESS PROTEIN UP12"/>
    <property type="match status" value="1"/>
</dbReference>
<dbReference type="RefSeq" id="WP_326762206.1">
    <property type="nucleotide sequence ID" value="NZ_CP109135.1"/>
</dbReference>
<accession>A0ABZ1HPK8</accession>
<proteinExistence type="inferred from homology"/>
<name>A0ABZ1HPK8_STRPH</name>
<dbReference type="PANTHER" id="PTHR46268">
    <property type="entry name" value="STRESS RESPONSE PROTEIN NHAX"/>
    <property type="match status" value="1"/>
</dbReference>
<dbReference type="EMBL" id="CP109135">
    <property type="protein sequence ID" value="WSD20536.1"/>
    <property type="molecule type" value="Genomic_DNA"/>
</dbReference>
<feature type="domain" description="UspA" evidence="2">
    <location>
        <begin position="1"/>
        <end position="136"/>
    </location>
</feature>
<keyword evidence="4" id="KW-1185">Reference proteome</keyword>